<sequence>MRIDLVIESENVFTGTSDAAKPGAIAIAQDRIVAVGPRDEVHAFVRKENEGGELPPVRNMGDALVAPGFHDSHLHFFHSAIYASPLATTFLGENEADCVQRMIEFSKSRPSGWLLAQGWREYRWNPPVLPSKASLDEAFPSRPVALYSGDAHTLWLNSAALAELGLDRTSVPPAGGSYDRDDEGELTGIVREAAAMELMPKIMGSFTDEEVADAYRGFFARLAENGVTSVCDMSLMASPGLDFIRDDVHALLLERGELTARVHLFPTLLEDMSRFETMRATYTGPMLQAPGFKQFFDGVSSQHTAWVTEPYTNAQFEGDCGRPTVEPALMRSYIMAAASRGYPVRIHAIGDAAIHAALDFFEEARATYGPLPDGRRNCLEHLENFLPGDIERLADLQVVGAVQPPHITLDPGGPERDLGQERVPLMWPFRAMLDKGATLAFGTDSPVVDVNSMSVLYTAVTRQDPETHAPCGGWLPAERISMAEALRAYAQGSAAAAGRERELGTIEPGMLADLTVLDRNVLTCEEDDIQKTRVLATFVGGRCVYER</sequence>
<keyword evidence="2" id="KW-0378">Hydrolase</keyword>
<dbReference type="CDD" id="cd01300">
    <property type="entry name" value="YtcJ_like"/>
    <property type="match status" value="1"/>
</dbReference>
<dbReference type="InterPro" id="IPR013108">
    <property type="entry name" value="Amidohydro_3"/>
</dbReference>
<name>A0A3N0B9I7_9ACTN</name>
<dbReference type="PANTHER" id="PTHR22642">
    <property type="entry name" value="IMIDAZOLONEPROPIONASE"/>
    <property type="match status" value="1"/>
</dbReference>
<gene>
    <name evidence="2" type="ORF">DMP08_07130</name>
</gene>
<dbReference type="RefSeq" id="WP_123192233.1">
    <property type="nucleotide sequence ID" value="NZ_QICD01000011.1"/>
</dbReference>
<comment type="caution">
    <text evidence="2">The sequence shown here is derived from an EMBL/GenBank/DDBJ whole genome shotgun (WGS) entry which is preliminary data.</text>
</comment>
<accession>A0A3N0B9I7</accession>
<dbReference type="SUPFAM" id="SSF51556">
    <property type="entry name" value="Metallo-dependent hydrolases"/>
    <property type="match status" value="1"/>
</dbReference>
<dbReference type="EMBL" id="QICD01000011">
    <property type="protein sequence ID" value="RNL43988.1"/>
    <property type="molecule type" value="Genomic_DNA"/>
</dbReference>
<dbReference type="Proteomes" id="UP000278632">
    <property type="component" value="Unassembled WGS sequence"/>
</dbReference>
<dbReference type="GO" id="GO:0016810">
    <property type="term" value="F:hydrolase activity, acting on carbon-nitrogen (but not peptide) bonds"/>
    <property type="evidence" value="ECO:0007669"/>
    <property type="project" value="InterPro"/>
</dbReference>
<dbReference type="PANTHER" id="PTHR22642:SF2">
    <property type="entry name" value="PROTEIN LONG AFTER FAR-RED 3"/>
    <property type="match status" value="1"/>
</dbReference>
<dbReference type="SUPFAM" id="SSF51338">
    <property type="entry name" value="Composite domain of metallo-dependent hydrolases"/>
    <property type="match status" value="1"/>
</dbReference>
<feature type="domain" description="Amidohydrolase 3" evidence="1">
    <location>
        <begin position="61"/>
        <end position="545"/>
    </location>
</feature>
<dbReference type="AlphaFoldDB" id="A0A3N0B9I7"/>
<protein>
    <submittedName>
        <fullName evidence="2">Amidohydrolase</fullName>
    </submittedName>
</protein>
<dbReference type="InterPro" id="IPR011059">
    <property type="entry name" value="Metal-dep_hydrolase_composite"/>
</dbReference>
<evidence type="ECO:0000313" key="2">
    <source>
        <dbReference type="EMBL" id="RNL43988.1"/>
    </source>
</evidence>
<evidence type="ECO:0000313" key="3">
    <source>
        <dbReference type="Proteomes" id="UP000278632"/>
    </source>
</evidence>
<keyword evidence="3" id="KW-1185">Reference proteome</keyword>
<dbReference type="InterPro" id="IPR033932">
    <property type="entry name" value="YtcJ-like"/>
</dbReference>
<dbReference type="OrthoDB" id="3173428at2"/>
<dbReference type="Gene3D" id="3.10.310.70">
    <property type="match status" value="1"/>
</dbReference>
<evidence type="ECO:0000259" key="1">
    <source>
        <dbReference type="Pfam" id="PF07969"/>
    </source>
</evidence>
<organism evidence="2 3">
    <name type="scientific">Paraeggerthella hongkongensis</name>
    <dbReference type="NCBI Taxonomy" id="230658"/>
    <lineage>
        <taxon>Bacteria</taxon>
        <taxon>Bacillati</taxon>
        <taxon>Actinomycetota</taxon>
        <taxon>Coriobacteriia</taxon>
        <taxon>Eggerthellales</taxon>
        <taxon>Eggerthellaceae</taxon>
        <taxon>Paraeggerthella</taxon>
    </lineage>
</organism>
<dbReference type="Gene3D" id="3.20.20.140">
    <property type="entry name" value="Metal-dependent hydrolases"/>
    <property type="match status" value="1"/>
</dbReference>
<dbReference type="Pfam" id="PF07969">
    <property type="entry name" value="Amidohydro_3"/>
    <property type="match status" value="1"/>
</dbReference>
<dbReference type="Gene3D" id="2.30.40.10">
    <property type="entry name" value="Urease, subunit C, domain 1"/>
    <property type="match status" value="1"/>
</dbReference>
<dbReference type="InterPro" id="IPR032466">
    <property type="entry name" value="Metal_Hydrolase"/>
</dbReference>
<reference evidence="3" key="1">
    <citation type="submission" date="2018-05" db="EMBL/GenBank/DDBJ databases">
        <title>Genome Sequencing of selected type strains of the family Eggerthellaceae.</title>
        <authorList>
            <person name="Danylec N."/>
            <person name="Stoll D.A."/>
            <person name="Doetsch A."/>
            <person name="Huch M."/>
        </authorList>
    </citation>
    <scope>NUCLEOTIDE SEQUENCE [LARGE SCALE GENOMIC DNA]</scope>
    <source>
        <strain evidence="3">DSM 16106</strain>
    </source>
</reference>
<proteinExistence type="predicted"/>